<evidence type="ECO:0000259" key="16">
    <source>
        <dbReference type="SMART" id="SM00904"/>
    </source>
</evidence>
<gene>
    <name evidence="17" type="ORF">C7450_108311</name>
</gene>
<evidence type="ECO:0000256" key="1">
    <source>
        <dbReference type="ARBA" id="ARBA00002121"/>
    </source>
</evidence>
<dbReference type="InterPro" id="IPR015865">
    <property type="entry name" value="Riboflavin_kinase_bac/euk"/>
</dbReference>
<evidence type="ECO:0000313" key="17">
    <source>
        <dbReference type="EMBL" id="PXW56559.1"/>
    </source>
</evidence>
<dbReference type="AlphaFoldDB" id="A0A2V3U2P4"/>
<name>A0A2V3U2P4_9HYPH</name>
<dbReference type="EC" id="2.7.7.2" evidence="15"/>
<dbReference type="InterPro" id="IPR002606">
    <property type="entry name" value="Riboflavin_kinase_bac"/>
</dbReference>
<comment type="function">
    <text evidence="1">Catalyzes the phosphorylation of riboflavin to FMN followed by the adenylation of FMN to FAD.</text>
</comment>
<dbReference type="InterPro" id="IPR014729">
    <property type="entry name" value="Rossmann-like_a/b/a_fold"/>
</dbReference>
<evidence type="ECO:0000256" key="10">
    <source>
        <dbReference type="ARBA" id="ARBA00022827"/>
    </source>
</evidence>
<evidence type="ECO:0000256" key="13">
    <source>
        <dbReference type="ARBA" id="ARBA00047880"/>
    </source>
</evidence>
<evidence type="ECO:0000256" key="7">
    <source>
        <dbReference type="ARBA" id="ARBA00022695"/>
    </source>
</evidence>
<comment type="pathway">
    <text evidence="2 15">Cofactor biosynthesis; FAD biosynthesis; FAD from FMN: step 1/1.</text>
</comment>
<keyword evidence="18" id="KW-1185">Reference proteome</keyword>
<dbReference type="UniPathway" id="UPA00277">
    <property type="reaction ID" value="UER00407"/>
</dbReference>
<evidence type="ECO:0000313" key="18">
    <source>
        <dbReference type="Proteomes" id="UP000248021"/>
    </source>
</evidence>
<evidence type="ECO:0000256" key="2">
    <source>
        <dbReference type="ARBA" id="ARBA00004726"/>
    </source>
</evidence>
<evidence type="ECO:0000256" key="8">
    <source>
        <dbReference type="ARBA" id="ARBA00022741"/>
    </source>
</evidence>
<keyword evidence="6 15" id="KW-0808">Transferase</keyword>
<evidence type="ECO:0000256" key="14">
    <source>
        <dbReference type="ARBA" id="ARBA00049494"/>
    </source>
</evidence>
<comment type="catalytic activity">
    <reaction evidence="14 15">
        <text>FMN + ATP + H(+) = FAD + diphosphate</text>
        <dbReference type="Rhea" id="RHEA:17237"/>
        <dbReference type="ChEBI" id="CHEBI:15378"/>
        <dbReference type="ChEBI" id="CHEBI:30616"/>
        <dbReference type="ChEBI" id="CHEBI:33019"/>
        <dbReference type="ChEBI" id="CHEBI:57692"/>
        <dbReference type="ChEBI" id="CHEBI:58210"/>
        <dbReference type="EC" id="2.7.7.2"/>
    </reaction>
</comment>
<dbReference type="PANTHER" id="PTHR22749">
    <property type="entry name" value="RIBOFLAVIN KINASE/FMN ADENYLYLTRANSFERASE"/>
    <property type="match status" value="1"/>
</dbReference>
<dbReference type="PANTHER" id="PTHR22749:SF6">
    <property type="entry name" value="RIBOFLAVIN KINASE"/>
    <property type="match status" value="1"/>
</dbReference>
<keyword evidence="8 15" id="KW-0547">Nucleotide-binding</keyword>
<dbReference type="EC" id="2.7.1.26" evidence="15"/>
<dbReference type="GO" id="GO:0005524">
    <property type="term" value="F:ATP binding"/>
    <property type="evidence" value="ECO:0007669"/>
    <property type="project" value="UniProtKB-UniRule"/>
</dbReference>
<dbReference type="NCBIfam" id="NF004160">
    <property type="entry name" value="PRK05627.1-3"/>
    <property type="match status" value="1"/>
</dbReference>
<dbReference type="Gene3D" id="2.40.30.30">
    <property type="entry name" value="Riboflavin kinase-like"/>
    <property type="match status" value="1"/>
</dbReference>
<dbReference type="SUPFAM" id="SSF82114">
    <property type="entry name" value="Riboflavin kinase-like"/>
    <property type="match status" value="1"/>
</dbReference>
<evidence type="ECO:0000256" key="9">
    <source>
        <dbReference type="ARBA" id="ARBA00022777"/>
    </source>
</evidence>
<dbReference type="GO" id="GO:0009231">
    <property type="term" value="P:riboflavin biosynthetic process"/>
    <property type="evidence" value="ECO:0007669"/>
    <property type="project" value="InterPro"/>
</dbReference>
<evidence type="ECO:0000256" key="3">
    <source>
        <dbReference type="ARBA" id="ARBA00005201"/>
    </source>
</evidence>
<comment type="catalytic activity">
    <reaction evidence="13 15">
        <text>riboflavin + ATP = FMN + ADP + H(+)</text>
        <dbReference type="Rhea" id="RHEA:14357"/>
        <dbReference type="ChEBI" id="CHEBI:15378"/>
        <dbReference type="ChEBI" id="CHEBI:30616"/>
        <dbReference type="ChEBI" id="CHEBI:57986"/>
        <dbReference type="ChEBI" id="CHEBI:58210"/>
        <dbReference type="ChEBI" id="CHEBI:456216"/>
        <dbReference type="EC" id="2.7.1.26"/>
    </reaction>
</comment>
<dbReference type="Gene3D" id="3.40.50.620">
    <property type="entry name" value="HUPs"/>
    <property type="match status" value="1"/>
</dbReference>
<dbReference type="UniPathway" id="UPA00276">
    <property type="reaction ID" value="UER00406"/>
</dbReference>
<dbReference type="CDD" id="cd02064">
    <property type="entry name" value="FAD_synthetase_N"/>
    <property type="match status" value="1"/>
</dbReference>
<dbReference type="Proteomes" id="UP000248021">
    <property type="component" value="Unassembled WGS sequence"/>
</dbReference>
<dbReference type="SMART" id="SM00904">
    <property type="entry name" value="Flavokinase"/>
    <property type="match status" value="1"/>
</dbReference>
<dbReference type="FunFam" id="3.40.50.620:FF:000021">
    <property type="entry name" value="Riboflavin biosynthesis protein"/>
    <property type="match status" value="1"/>
</dbReference>
<sequence>MSIIDRNHTMTHDTPFLMTRSSTLPAGLASPILAIGNFDGIHRGHQAVIRTAVELAKDRGRPASALTFDPHPSLFFAPQRPMFALTPLPLKKRLLAYFGLSGAIVLPFDHKLAATTAEDFVDRLLISEIGAAGIVIGGDFHFGKGREGSPDYLSKRAAHHGIPVIMVSAVGDGEENNMRVSSTAIREALARGDVGSANKMLGYRWLVSGTVIHGDKRGRLLGFPTANVHLWKDFGLRYGIYAVRVRHDDTVFDGVASFGRRPTFDNGPPLLEVHLFSFTGNLYDAVIDVEFVAWLRSEERFDDVDALVAQMHRDAEAARLRIVEADGAQRDGSIMSLIASLAAPDPTERLAVPSPYSA</sequence>
<dbReference type="GO" id="GO:0003919">
    <property type="term" value="F:FMN adenylyltransferase activity"/>
    <property type="evidence" value="ECO:0007669"/>
    <property type="project" value="UniProtKB-UniRule"/>
</dbReference>
<keyword evidence="4 15" id="KW-0285">Flavoprotein</keyword>
<dbReference type="Pfam" id="PF06574">
    <property type="entry name" value="FAD_syn"/>
    <property type="match status" value="1"/>
</dbReference>
<evidence type="ECO:0000256" key="5">
    <source>
        <dbReference type="ARBA" id="ARBA00022643"/>
    </source>
</evidence>
<comment type="pathway">
    <text evidence="3 15">Cofactor biosynthesis; FMN biosynthesis; FMN from riboflavin (ATP route): step 1/1.</text>
</comment>
<feature type="domain" description="Riboflavin kinase" evidence="16">
    <location>
        <begin position="200"/>
        <end position="321"/>
    </location>
</feature>
<dbReference type="NCBIfam" id="TIGR00083">
    <property type="entry name" value="ribF"/>
    <property type="match status" value="1"/>
</dbReference>
<evidence type="ECO:0000256" key="11">
    <source>
        <dbReference type="ARBA" id="ARBA00022840"/>
    </source>
</evidence>
<dbReference type="InterPro" id="IPR023468">
    <property type="entry name" value="Riboflavin_kinase"/>
</dbReference>
<comment type="similarity">
    <text evidence="15">Belongs to the ribF family.</text>
</comment>
<keyword evidence="10 15" id="KW-0274">FAD</keyword>
<evidence type="ECO:0000256" key="12">
    <source>
        <dbReference type="ARBA" id="ARBA00023268"/>
    </source>
</evidence>
<dbReference type="InterPro" id="IPR015864">
    <property type="entry name" value="FAD_synthase"/>
</dbReference>
<dbReference type="SUPFAM" id="SSF52374">
    <property type="entry name" value="Nucleotidylyl transferase"/>
    <property type="match status" value="1"/>
</dbReference>
<keyword evidence="7 15" id="KW-0548">Nucleotidyltransferase</keyword>
<evidence type="ECO:0000256" key="6">
    <source>
        <dbReference type="ARBA" id="ARBA00022679"/>
    </source>
</evidence>
<dbReference type="GO" id="GO:0009398">
    <property type="term" value="P:FMN biosynthetic process"/>
    <property type="evidence" value="ECO:0007669"/>
    <property type="project" value="UniProtKB-UniRule"/>
</dbReference>
<accession>A0A2V3U2P4</accession>
<keyword evidence="11 15" id="KW-0067">ATP-binding</keyword>
<reference evidence="17 18" key="1">
    <citation type="submission" date="2018-05" db="EMBL/GenBank/DDBJ databases">
        <title>Genomic Encyclopedia of Type Strains, Phase IV (KMG-IV): sequencing the most valuable type-strain genomes for metagenomic binning, comparative biology and taxonomic classification.</title>
        <authorList>
            <person name="Goeker M."/>
        </authorList>
    </citation>
    <scope>NUCLEOTIDE SEQUENCE [LARGE SCALE GENOMIC DNA]</scope>
    <source>
        <strain evidence="17 18">DSM 6462</strain>
    </source>
</reference>
<dbReference type="RefSeq" id="WP_245449984.1">
    <property type="nucleotide sequence ID" value="NZ_QJJK01000008.1"/>
</dbReference>
<keyword evidence="12" id="KW-0511">Multifunctional enzyme</keyword>
<dbReference type="PIRSF" id="PIRSF004491">
    <property type="entry name" value="FAD_Synth"/>
    <property type="match status" value="1"/>
</dbReference>
<dbReference type="GO" id="GO:0008531">
    <property type="term" value="F:riboflavin kinase activity"/>
    <property type="evidence" value="ECO:0007669"/>
    <property type="project" value="UniProtKB-UniRule"/>
</dbReference>
<organism evidence="17 18">
    <name type="scientific">Chelatococcus asaccharovorans</name>
    <dbReference type="NCBI Taxonomy" id="28210"/>
    <lineage>
        <taxon>Bacteria</taxon>
        <taxon>Pseudomonadati</taxon>
        <taxon>Pseudomonadota</taxon>
        <taxon>Alphaproteobacteria</taxon>
        <taxon>Hyphomicrobiales</taxon>
        <taxon>Chelatococcaceae</taxon>
        <taxon>Chelatococcus</taxon>
    </lineage>
</organism>
<protein>
    <recommendedName>
        <fullName evidence="15">Riboflavin biosynthesis protein</fullName>
    </recommendedName>
    <domain>
        <recommendedName>
            <fullName evidence="15">Riboflavin kinase</fullName>
            <ecNumber evidence="15">2.7.1.26</ecNumber>
        </recommendedName>
        <alternativeName>
            <fullName evidence="15">Flavokinase</fullName>
        </alternativeName>
    </domain>
    <domain>
        <recommendedName>
            <fullName evidence="15">FMN adenylyltransferase</fullName>
            <ecNumber evidence="15">2.7.7.2</ecNumber>
        </recommendedName>
        <alternativeName>
            <fullName evidence="15">FAD pyrophosphorylase</fullName>
        </alternativeName>
        <alternativeName>
            <fullName evidence="15">FAD synthase</fullName>
        </alternativeName>
    </domain>
</protein>
<keyword evidence="9 15" id="KW-0418">Kinase</keyword>
<proteinExistence type="inferred from homology"/>
<dbReference type="InterPro" id="IPR023465">
    <property type="entry name" value="Riboflavin_kinase_dom_sf"/>
</dbReference>
<comment type="caution">
    <text evidence="17">The sequence shown here is derived from an EMBL/GenBank/DDBJ whole genome shotgun (WGS) entry which is preliminary data.</text>
</comment>
<dbReference type="EMBL" id="QJJK01000008">
    <property type="protein sequence ID" value="PXW56559.1"/>
    <property type="molecule type" value="Genomic_DNA"/>
</dbReference>
<evidence type="ECO:0000256" key="15">
    <source>
        <dbReference type="PIRNR" id="PIRNR004491"/>
    </source>
</evidence>
<dbReference type="Pfam" id="PF01687">
    <property type="entry name" value="Flavokinase"/>
    <property type="match status" value="1"/>
</dbReference>
<evidence type="ECO:0000256" key="4">
    <source>
        <dbReference type="ARBA" id="ARBA00022630"/>
    </source>
</evidence>
<keyword evidence="5 15" id="KW-0288">FMN</keyword>
<dbReference type="GO" id="GO:0006747">
    <property type="term" value="P:FAD biosynthetic process"/>
    <property type="evidence" value="ECO:0007669"/>
    <property type="project" value="UniProtKB-UniRule"/>
</dbReference>